<protein>
    <submittedName>
        <fullName evidence="1">Uncharacterized protein</fullName>
    </submittedName>
</protein>
<sequence length="301" mass="33182">MIAPGEITRQPEPSFIKNPLFLSGNHLHASIGGNDVPLLLGGTPLEAFLPGWHASALFTGFAPIFLLELQNADGSRATWFLDFRFQYLNGEVDKLEPEIIGLLKLRALPLLCSLADAVTRTSDVRIDQSLQDFMGVNAATRRAIAAVCQDELVRMPDSYLVEHLMPYSLIYRDENDILRSIDRDHLGDGLRGDLRDRDGGLVHAGSISWPSPVDGRPLNALGIVAFDDLHSAVRFGDASNGLVFFVLVSDQNSGIAGIWFPSMGLLVSLDEFRRALARALIPHIPRWFATSTLQWAEQMIP</sequence>
<name>A0A6M8HG41_9PROT</name>
<keyword evidence="2" id="KW-1185">Reference proteome</keyword>
<dbReference type="Proteomes" id="UP000500767">
    <property type="component" value="Chromosome"/>
</dbReference>
<accession>A0A6M8HG41</accession>
<evidence type="ECO:0000313" key="2">
    <source>
        <dbReference type="Proteomes" id="UP000500767"/>
    </source>
</evidence>
<proteinExistence type="predicted"/>
<organism evidence="1 2">
    <name type="scientific">Lichenicola cladoniae</name>
    <dbReference type="NCBI Taxonomy" id="1484109"/>
    <lineage>
        <taxon>Bacteria</taxon>
        <taxon>Pseudomonadati</taxon>
        <taxon>Pseudomonadota</taxon>
        <taxon>Alphaproteobacteria</taxon>
        <taxon>Acetobacterales</taxon>
        <taxon>Acetobacteraceae</taxon>
        <taxon>Lichenicola</taxon>
    </lineage>
</organism>
<evidence type="ECO:0000313" key="1">
    <source>
        <dbReference type="EMBL" id="QKE88887.1"/>
    </source>
</evidence>
<dbReference type="KEGG" id="lck:HN018_01415"/>
<dbReference type="RefSeq" id="WP_171836183.1">
    <property type="nucleotide sequence ID" value="NZ_CP053708.1"/>
</dbReference>
<reference evidence="1 2" key="1">
    <citation type="journal article" date="2014" name="World J. Microbiol. Biotechnol.">
        <title>Biodiversity and physiological characteristics of Antarctic and Arctic lichens-associated bacteria.</title>
        <authorList>
            <person name="Lee Y.M."/>
            <person name="Kim E.H."/>
            <person name="Lee H.K."/>
            <person name="Hong S.G."/>
        </authorList>
    </citation>
    <scope>NUCLEOTIDE SEQUENCE [LARGE SCALE GENOMIC DNA]</scope>
    <source>
        <strain evidence="1 2">PAMC 26569</strain>
    </source>
</reference>
<dbReference type="EMBL" id="CP053708">
    <property type="protein sequence ID" value="QKE88887.1"/>
    <property type="molecule type" value="Genomic_DNA"/>
</dbReference>
<dbReference type="AlphaFoldDB" id="A0A6M8HG41"/>
<gene>
    <name evidence="1" type="ORF">HN018_01415</name>
</gene>